<gene>
    <name evidence="1" type="ORF">RGC78_14305</name>
</gene>
<evidence type="ECO:0000313" key="1">
    <source>
        <dbReference type="EMBL" id="MDR5588638.1"/>
    </source>
</evidence>
<reference evidence="1 2" key="1">
    <citation type="submission" date="2023-09" db="EMBL/GenBank/DDBJ databases">
        <authorList>
            <person name="Zhai L."/>
        </authorList>
    </citation>
    <scope>NUCLEOTIDE SEQUENCE [LARGE SCALE GENOMIC DNA]</scope>
    <source>
        <strain evidence="1 2">5 N-1</strain>
    </source>
</reference>
<dbReference type="InterPro" id="IPR015947">
    <property type="entry name" value="PUA-like_sf"/>
</dbReference>
<name>A0ABU1EKE4_9CLOT</name>
<sequence length="44" mass="5431">MKRIFELNSRNGHIDFFNRELKDFNKEFAEDMLVVCEEFEVIYN</sequence>
<proteinExistence type="predicted"/>
<comment type="caution">
    <text evidence="1">The sequence shown here is derived from an EMBL/GenBank/DDBJ whole genome shotgun (WGS) entry which is preliminary data.</text>
</comment>
<accession>A0ABU1EKE4</accession>
<keyword evidence="2" id="KW-1185">Reference proteome</keyword>
<dbReference type="EMBL" id="JAVJAN010000047">
    <property type="protein sequence ID" value="MDR5588638.1"/>
    <property type="molecule type" value="Genomic_DNA"/>
</dbReference>
<protein>
    <submittedName>
        <fullName evidence="1">Uncharacterized protein</fullName>
    </submittedName>
</protein>
<dbReference type="SUPFAM" id="SSF88697">
    <property type="entry name" value="PUA domain-like"/>
    <property type="match status" value="1"/>
</dbReference>
<dbReference type="Proteomes" id="UP001256646">
    <property type="component" value="Unassembled WGS sequence"/>
</dbReference>
<dbReference type="Gene3D" id="3.10.400.10">
    <property type="entry name" value="Sulfate adenylyltransferase"/>
    <property type="match status" value="1"/>
</dbReference>
<evidence type="ECO:0000313" key="2">
    <source>
        <dbReference type="Proteomes" id="UP001256646"/>
    </source>
</evidence>
<dbReference type="RefSeq" id="WP_286674014.1">
    <property type="nucleotide sequence ID" value="NZ_JAVJAN010000047.1"/>
</dbReference>
<organism evidence="1 2">
    <name type="scientific">Clostridium aquiflavi</name>
    <dbReference type="NCBI Taxonomy" id="3073603"/>
    <lineage>
        <taxon>Bacteria</taxon>
        <taxon>Bacillati</taxon>
        <taxon>Bacillota</taxon>
        <taxon>Clostridia</taxon>
        <taxon>Eubacteriales</taxon>
        <taxon>Clostridiaceae</taxon>
        <taxon>Clostridium</taxon>
    </lineage>
</organism>